<dbReference type="AlphaFoldDB" id="A0A4Y9VTU2"/>
<dbReference type="Pfam" id="PF00403">
    <property type="entry name" value="HMA"/>
    <property type="match status" value="1"/>
</dbReference>
<evidence type="ECO:0000256" key="1">
    <source>
        <dbReference type="ARBA" id="ARBA00022723"/>
    </source>
</evidence>
<organism evidence="3 4">
    <name type="scientific">Methylotenera oryzisoli</name>
    <dbReference type="NCBI Taxonomy" id="2080758"/>
    <lineage>
        <taxon>Bacteria</taxon>
        <taxon>Pseudomonadati</taxon>
        <taxon>Pseudomonadota</taxon>
        <taxon>Betaproteobacteria</taxon>
        <taxon>Nitrosomonadales</taxon>
        <taxon>Methylophilaceae</taxon>
        <taxon>Methylotenera</taxon>
    </lineage>
</organism>
<keyword evidence="4" id="KW-1185">Reference proteome</keyword>
<sequence length="69" mass="7305">MKTEFLKVTGMTCGGCVNSLTRALKSINGVDGVQVELSTGDTQVQYDENFTTSDQLRSAVKNAGYGLVG</sequence>
<comment type="caution">
    <text evidence="3">The sequence shown here is derived from an EMBL/GenBank/DDBJ whole genome shotgun (WGS) entry which is preliminary data.</text>
</comment>
<evidence type="ECO:0000313" key="4">
    <source>
        <dbReference type="Proteomes" id="UP000297706"/>
    </source>
</evidence>
<keyword evidence="1" id="KW-0479">Metal-binding</keyword>
<dbReference type="RefSeq" id="WP_019896646.1">
    <property type="nucleotide sequence ID" value="NZ_PQVH01000005.1"/>
</dbReference>
<dbReference type="EMBL" id="PQVH01000005">
    <property type="protein sequence ID" value="TFW72535.1"/>
    <property type="molecule type" value="Genomic_DNA"/>
</dbReference>
<dbReference type="PROSITE" id="PS01047">
    <property type="entry name" value="HMA_1"/>
    <property type="match status" value="1"/>
</dbReference>
<dbReference type="Gene3D" id="3.30.70.100">
    <property type="match status" value="1"/>
</dbReference>
<dbReference type="PANTHER" id="PTHR46594">
    <property type="entry name" value="P-TYPE CATION-TRANSPORTING ATPASE"/>
    <property type="match status" value="1"/>
</dbReference>
<dbReference type="InterPro" id="IPR036163">
    <property type="entry name" value="HMA_dom_sf"/>
</dbReference>
<dbReference type="InterPro" id="IPR017969">
    <property type="entry name" value="Heavy-metal-associated_CS"/>
</dbReference>
<dbReference type="PROSITE" id="PS50846">
    <property type="entry name" value="HMA_2"/>
    <property type="match status" value="1"/>
</dbReference>
<gene>
    <name evidence="3" type="ORF">C3Y98_02710</name>
</gene>
<feature type="domain" description="HMA" evidence="2">
    <location>
        <begin position="2"/>
        <end position="68"/>
    </location>
</feature>
<protein>
    <submittedName>
        <fullName evidence="3">Copper chaperone</fullName>
    </submittedName>
</protein>
<proteinExistence type="predicted"/>
<name>A0A4Y9VTU2_9PROT</name>
<dbReference type="CDD" id="cd00371">
    <property type="entry name" value="HMA"/>
    <property type="match status" value="1"/>
</dbReference>
<dbReference type="SUPFAM" id="SSF55008">
    <property type="entry name" value="HMA, heavy metal-associated domain"/>
    <property type="match status" value="1"/>
</dbReference>
<dbReference type="Proteomes" id="UP000297706">
    <property type="component" value="Unassembled WGS sequence"/>
</dbReference>
<dbReference type="PANTHER" id="PTHR46594:SF4">
    <property type="entry name" value="P-TYPE CATION-TRANSPORTING ATPASE"/>
    <property type="match status" value="1"/>
</dbReference>
<accession>A0A4Y9VTU2</accession>
<evidence type="ECO:0000259" key="2">
    <source>
        <dbReference type="PROSITE" id="PS50846"/>
    </source>
</evidence>
<dbReference type="FunFam" id="3.30.70.100:FF:000001">
    <property type="entry name" value="ATPase copper transporting beta"/>
    <property type="match status" value="1"/>
</dbReference>
<evidence type="ECO:0000313" key="3">
    <source>
        <dbReference type="EMBL" id="TFW72535.1"/>
    </source>
</evidence>
<reference evidence="3 4" key="1">
    <citation type="submission" date="2018-02" db="EMBL/GenBank/DDBJ databases">
        <title>A novel lanthanide dependent methylotroph, Methylotenera sp. La3113.</title>
        <authorList>
            <person name="Lv H."/>
            <person name="Tani A."/>
        </authorList>
    </citation>
    <scope>NUCLEOTIDE SEQUENCE [LARGE SCALE GENOMIC DNA]</scope>
    <source>
        <strain evidence="3 4">La3113</strain>
    </source>
</reference>
<dbReference type="InterPro" id="IPR006121">
    <property type="entry name" value="HMA_dom"/>
</dbReference>
<dbReference type="OrthoDB" id="9813965at2"/>
<dbReference type="GO" id="GO:0046872">
    <property type="term" value="F:metal ion binding"/>
    <property type="evidence" value="ECO:0007669"/>
    <property type="project" value="UniProtKB-KW"/>
</dbReference>